<proteinExistence type="inferred from homology"/>
<accession>A0A834RA04</accession>
<evidence type="ECO:0000256" key="8">
    <source>
        <dbReference type="ARBA" id="ARBA00023034"/>
    </source>
</evidence>
<dbReference type="GO" id="GO:0000139">
    <property type="term" value="C:Golgi membrane"/>
    <property type="evidence" value="ECO:0007669"/>
    <property type="project" value="UniProtKB-SubCell"/>
</dbReference>
<feature type="transmembrane region" description="Helical" evidence="10">
    <location>
        <begin position="12"/>
        <end position="32"/>
    </location>
</feature>
<evidence type="ECO:0000256" key="6">
    <source>
        <dbReference type="ARBA" id="ARBA00022968"/>
    </source>
</evidence>
<evidence type="ECO:0000256" key="7">
    <source>
        <dbReference type="ARBA" id="ARBA00022989"/>
    </source>
</evidence>
<keyword evidence="6 10" id="KW-0735">Signal-anchor</keyword>
<dbReference type="AlphaFoldDB" id="A0A834RA04"/>
<dbReference type="EMBL" id="WVUK01000056">
    <property type="protein sequence ID" value="KAF7492776.1"/>
    <property type="molecule type" value="Genomic_DNA"/>
</dbReference>
<dbReference type="EC" id="2.4.1.-" evidence="10"/>
<evidence type="ECO:0000256" key="2">
    <source>
        <dbReference type="ARBA" id="ARBA00008661"/>
    </source>
</evidence>
<reference evidence="12" key="3">
    <citation type="submission" date="2022-06" db="UniProtKB">
        <authorList>
            <consortium name="EnsemblMetazoa"/>
        </authorList>
    </citation>
    <scope>IDENTIFICATION</scope>
</reference>
<name>A0A834RA04_SARSC</name>
<dbReference type="GO" id="GO:0016758">
    <property type="term" value="F:hexosyltransferase activity"/>
    <property type="evidence" value="ECO:0007669"/>
    <property type="project" value="InterPro"/>
</dbReference>
<comment type="similarity">
    <text evidence="2 10">Belongs to the glycosyltransferase 31 family.</text>
</comment>
<dbReference type="GO" id="GO:0006493">
    <property type="term" value="P:protein O-linked glycosylation"/>
    <property type="evidence" value="ECO:0007669"/>
    <property type="project" value="TreeGrafter"/>
</dbReference>
<evidence type="ECO:0000256" key="3">
    <source>
        <dbReference type="ARBA" id="ARBA00022676"/>
    </source>
</evidence>
<dbReference type="OrthoDB" id="115198at2759"/>
<comment type="subcellular location">
    <subcellularLocation>
        <location evidence="1 10">Golgi apparatus membrane</location>
        <topology evidence="1 10">Single-pass type II membrane protein</topology>
    </subcellularLocation>
</comment>
<evidence type="ECO:0000256" key="4">
    <source>
        <dbReference type="ARBA" id="ARBA00022679"/>
    </source>
</evidence>
<keyword evidence="3 10" id="KW-0328">Glycosyltransferase</keyword>
<evidence type="ECO:0000256" key="5">
    <source>
        <dbReference type="ARBA" id="ARBA00022692"/>
    </source>
</evidence>
<keyword evidence="13" id="KW-1185">Reference proteome</keyword>
<dbReference type="PANTHER" id="PTHR11214:SF3">
    <property type="entry name" value="BETA-1,3-GALACTOSYLTRANSFERASE 6"/>
    <property type="match status" value="1"/>
</dbReference>
<evidence type="ECO:0000256" key="9">
    <source>
        <dbReference type="ARBA" id="ARBA00023136"/>
    </source>
</evidence>
<evidence type="ECO:0000256" key="10">
    <source>
        <dbReference type="RuleBase" id="RU363063"/>
    </source>
</evidence>
<dbReference type="Proteomes" id="UP000070412">
    <property type="component" value="Unassembled WGS sequence"/>
</dbReference>
<keyword evidence="8 10" id="KW-0333">Golgi apparatus</keyword>
<dbReference type="Gene3D" id="3.90.550.50">
    <property type="match status" value="1"/>
</dbReference>
<evidence type="ECO:0000313" key="13">
    <source>
        <dbReference type="Proteomes" id="UP000070412"/>
    </source>
</evidence>
<keyword evidence="4 11" id="KW-0808">Transferase</keyword>
<organism evidence="11">
    <name type="scientific">Sarcoptes scabiei</name>
    <name type="common">Itch mite</name>
    <name type="synonym">Acarus scabiei</name>
    <dbReference type="NCBI Taxonomy" id="52283"/>
    <lineage>
        <taxon>Eukaryota</taxon>
        <taxon>Metazoa</taxon>
        <taxon>Ecdysozoa</taxon>
        <taxon>Arthropoda</taxon>
        <taxon>Chelicerata</taxon>
        <taxon>Arachnida</taxon>
        <taxon>Acari</taxon>
        <taxon>Acariformes</taxon>
        <taxon>Sarcoptiformes</taxon>
        <taxon>Astigmata</taxon>
        <taxon>Psoroptidia</taxon>
        <taxon>Sarcoptoidea</taxon>
        <taxon>Sarcoptidae</taxon>
        <taxon>Sarcoptinae</taxon>
        <taxon>Sarcoptes</taxon>
    </lineage>
</organism>
<keyword evidence="5 10" id="KW-0812">Transmembrane</keyword>
<evidence type="ECO:0000313" key="12">
    <source>
        <dbReference type="EnsemblMetazoa" id="KAF7492776.1"/>
    </source>
</evidence>
<dbReference type="Pfam" id="PF01762">
    <property type="entry name" value="Galactosyl_T"/>
    <property type="match status" value="1"/>
</dbReference>
<keyword evidence="7 10" id="KW-1133">Transmembrane helix</keyword>
<dbReference type="InterPro" id="IPR002659">
    <property type="entry name" value="Glyco_trans_31"/>
</dbReference>
<evidence type="ECO:0000256" key="1">
    <source>
        <dbReference type="ARBA" id="ARBA00004323"/>
    </source>
</evidence>
<sequence length="350" mass="42550">MRLDFNYSLPRISFLTLIVLLMILFVINYYLLVNDFSNSMIDEDDRLDWFECIDRNQKFNPLNLHIRYEPRIEINQTFDLLILIHSAVRHRKQRQIIRESFRKLWNENWLLVFVVGQSNSSRLNDLIREENKGFNDIIQTNHLDSYRNLTLKHFSGLRWAISQHSDRLELDKFKWILKMDDDIFLNYYLLQKFLSRIDNESNKIDIYCYEMIETFPLRTLGSKWFVSSDDYSCDRYPLYCSGWAYLARYKTISKLMNQILMDGESSFFWIDDVYITGILRASWNKKNLDKIKLKSINRLFNLHSKELETWSKKNFYEYNQVKWRFLFSHTVDFQILQSSLIKNYRIHKSN</sequence>
<reference evidence="11" key="2">
    <citation type="submission" date="2020-01" db="EMBL/GenBank/DDBJ databases">
        <authorList>
            <person name="Korhonen P.K.K."/>
            <person name="Guangxu M.G."/>
            <person name="Wang T.W."/>
            <person name="Stroehlein A.J.S."/>
            <person name="Young N.D."/>
            <person name="Ang C.-S.A."/>
            <person name="Fernando D.W.F."/>
            <person name="Lu H.L."/>
            <person name="Taylor S.T."/>
            <person name="Ehtesham M.E.M."/>
            <person name="Najaraj S.H.N."/>
            <person name="Harsha G.H.G."/>
            <person name="Madugundu A.M."/>
            <person name="Renuse S.R."/>
            <person name="Holt D.H."/>
            <person name="Pandey A.P."/>
            <person name="Papenfuss A.P."/>
            <person name="Gasser R.B.G."/>
            <person name="Fischer K.F."/>
        </authorList>
    </citation>
    <scope>NUCLEOTIDE SEQUENCE</scope>
    <source>
        <strain evidence="11">SSS_KF_BRIS2020</strain>
    </source>
</reference>
<reference evidence="13" key="1">
    <citation type="journal article" date="2020" name="PLoS Negl. Trop. Dis.">
        <title>High-quality nuclear genome for Sarcoptes scabiei-A critical resource for a neglected parasite.</title>
        <authorList>
            <person name="Korhonen P.K."/>
            <person name="Gasser R.B."/>
            <person name="Ma G."/>
            <person name="Wang T."/>
            <person name="Stroehlein A.J."/>
            <person name="Young N.D."/>
            <person name="Ang C.S."/>
            <person name="Fernando D.D."/>
            <person name="Lu H.C."/>
            <person name="Taylor S."/>
            <person name="Reynolds S.L."/>
            <person name="Mofiz E."/>
            <person name="Najaraj S.H."/>
            <person name="Gowda H."/>
            <person name="Madugundu A."/>
            <person name="Renuse S."/>
            <person name="Holt D."/>
            <person name="Pandey A."/>
            <person name="Papenfuss A.T."/>
            <person name="Fischer K."/>
        </authorList>
    </citation>
    <scope>NUCLEOTIDE SEQUENCE [LARGE SCALE GENOMIC DNA]</scope>
</reference>
<evidence type="ECO:0000313" key="11">
    <source>
        <dbReference type="EMBL" id="KAF7492776.1"/>
    </source>
</evidence>
<dbReference type="PANTHER" id="PTHR11214">
    <property type="entry name" value="BETA-1,3-N-ACETYLGLUCOSAMINYLTRANSFERASE"/>
    <property type="match status" value="1"/>
</dbReference>
<gene>
    <name evidence="11" type="ORF">SSS_2438</name>
</gene>
<keyword evidence="9 10" id="KW-0472">Membrane</keyword>
<protein>
    <recommendedName>
        <fullName evidence="10">Hexosyltransferase</fullName>
        <ecNumber evidence="10">2.4.1.-</ecNumber>
    </recommendedName>
</protein>
<dbReference type="EnsemblMetazoa" id="SSS_2438s_mrna">
    <property type="protein sequence ID" value="KAF7492776.1"/>
    <property type="gene ID" value="SSS_2438"/>
</dbReference>